<dbReference type="InterPro" id="IPR036864">
    <property type="entry name" value="Zn2-C6_fun-type_DNA-bd_sf"/>
</dbReference>
<dbReference type="Proteomes" id="UP000799118">
    <property type="component" value="Unassembled WGS sequence"/>
</dbReference>
<name>A0A6A4GK06_9AGAR</name>
<dbReference type="GO" id="GO:0000981">
    <property type="term" value="F:DNA-binding transcription factor activity, RNA polymerase II-specific"/>
    <property type="evidence" value="ECO:0007669"/>
    <property type="project" value="InterPro"/>
</dbReference>
<dbReference type="PANTHER" id="PTHR47338:SF29">
    <property type="entry name" value="ZN(2)-C6 FUNGAL-TYPE DOMAIN-CONTAINING PROTEIN"/>
    <property type="match status" value="1"/>
</dbReference>
<dbReference type="InterPro" id="IPR050815">
    <property type="entry name" value="TF_fung"/>
</dbReference>
<accession>A0A6A4GK06</accession>
<evidence type="ECO:0000256" key="4">
    <source>
        <dbReference type="ARBA" id="ARBA00023163"/>
    </source>
</evidence>
<organism evidence="7 8">
    <name type="scientific">Gymnopus androsaceus JB14</name>
    <dbReference type="NCBI Taxonomy" id="1447944"/>
    <lineage>
        <taxon>Eukaryota</taxon>
        <taxon>Fungi</taxon>
        <taxon>Dikarya</taxon>
        <taxon>Basidiomycota</taxon>
        <taxon>Agaricomycotina</taxon>
        <taxon>Agaricomycetes</taxon>
        <taxon>Agaricomycetidae</taxon>
        <taxon>Agaricales</taxon>
        <taxon>Marasmiineae</taxon>
        <taxon>Omphalotaceae</taxon>
        <taxon>Gymnopus</taxon>
    </lineage>
</organism>
<dbReference type="InterPro" id="IPR001138">
    <property type="entry name" value="Zn2Cys6_DnaBD"/>
</dbReference>
<evidence type="ECO:0000256" key="1">
    <source>
        <dbReference type="ARBA" id="ARBA00004123"/>
    </source>
</evidence>
<dbReference type="SMART" id="SM00066">
    <property type="entry name" value="GAL4"/>
    <property type="match status" value="1"/>
</dbReference>
<keyword evidence="4" id="KW-0804">Transcription</keyword>
<dbReference type="CDD" id="cd12148">
    <property type="entry name" value="fungal_TF_MHR"/>
    <property type="match status" value="1"/>
</dbReference>
<dbReference type="EMBL" id="ML769955">
    <property type="protein sequence ID" value="KAE9385683.1"/>
    <property type="molecule type" value="Genomic_DNA"/>
</dbReference>
<gene>
    <name evidence="7" type="ORF">BT96DRAFT_928674</name>
</gene>
<dbReference type="PANTHER" id="PTHR47338">
    <property type="entry name" value="ZN(II)2CYS6 TRANSCRIPTION FACTOR (EUROFUNG)-RELATED"/>
    <property type="match status" value="1"/>
</dbReference>
<protein>
    <recommendedName>
        <fullName evidence="6">Zn(2)-C6 fungal-type domain-containing protein</fullName>
    </recommendedName>
</protein>
<dbReference type="GO" id="GO:0008270">
    <property type="term" value="F:zinc ion binding"/>
    <property type="evidence" value="ECO:0007669"/>
    <property type="project" value="InterPro"/>
</dbReference>
<dbReference type="GO" id="GO:0003677">
    <property type="term" value="F:DNA binding"/>
    <property type="evidence" value="ECO:0007669"/>
    <property type="project" value="InterPro"/>
</dbReference>
<keyword evidence="3" id="KW-0805">Transcription regulation</keyword>
<proteinExistence type="predicted"/>
<dbReference type="OrthoDB" id="2309723at2759"/>
<dbReference type="SUPFAM" id="SSF57701">
    <property type="entry name" value="Zn2/Cys6 DNA-binding domain"/>
    <property type="match status" value="1"/>
</dbReference>
<dbReference type="PROSITE" id="PS00463">
    <property type="entry name" value="ZN2_CY6_FUNGAL_1"/>
    <property type="match status" value="1"/>
</dbReference>
<evidence type="ECO:0000256" key="2">
    <source>
        <dbReference type="ARBA" id="ARBA00022723"/>
    </source>
</evidence>
<evidence type="ECO:0000313" key="7">
    <source>
        <dbReference type="EMBL" id="KAE9385683.1"/>
    </source>
</evidence>
<dbReference type="Pfam" id="PF00172">
    <property type="entry name" value="Zn_clus"/>
    <property type="match status" value="1"/>
</dbReference>
<reference evidence="7" key="1">
    <citation type="journal article" date="2019" name="Environ. Microbiol.">
        <title>Fungal ecological strategies reflected in gene transcription - a case study of two litter decomposers.</title>
        <authorList>
            <person name="Barbi F."/>
            <person name="Kohler A."/>
            <person name="Barry K."/>
            <person name="Baskaran P."/>
            <person name="Daum C."/>
            <person name="Fauchery L."/>
            <person name="Ihrmark K."/>
            <person name="Kuo A."/>
            <person name="LaButti K."/>
            <person name="Lipzen A."/>
            <person name="Morin E."/>
            <person name="Grigoriev I.V."/>
            <person name="Henrissat B."/>
            <person name="Lindahl B."/>
            <person name="Martin F."/>
        </authorList>
    </citation>
    <scope>NUCLEOTIDE SEQUENCE</scope>
    <source>
        <strain evidence="7">JB14</strain>
    </source>
</reference>
<evidence type="ECO:0000313" key="8">
    <source>
        <dbReference type="Proteomes" id="UP000799118"/>
    </source>
</evidence>
<keyword evidence="8" id="KW-1185">Reference proteome</keyword>
<evidence type="ECO:0000259" key="6">
    <source>
        <dbReference type="PROSITE" id="PS50048"/>
    </source>
</evidence>
<sequence>MSYILKGSACTNCRRRKIRCDGQRPKCSPCSSSDVFNDCEYRDMGATKVQSLEDQISVLEARIQELESGETSTIPKVSGPNLQGMGSEVYLHAAPSSVQLSASGFEDIPPVLSRMLMHNFIHKSCSLCFFLEKEHFKRSVLNAEGERPTFALLNTSYLWGTLLSSSANPPEQEAIMVSRALQSSAHVLSENHPQKVLQCIQSEVLLANYFYRAGRTFEGKYHATAAASLVLSSGTHKIRTSSPDASGYLAAFNVNPLAEPRDAIEEGERINAFWVVLTLDTFWNTVNGVPSSIPYTTPMAKVDTPWPRMPEEYTRVPFDPEFRSSRTIERFLSGVLDNDIPDSIASPKAIFARAAILFERATFTGLQLHSNPDSQQSRANFNSLDTLIQRFVASMLPVDRALGAPLDYQFCMHSLAHAAEIQLHLPFASQNNISENRVFTAAKAVVNFIDTWGHVLENEFVDPMLAVIWTIACKVFMDEKIRMEYLEARTLCERVMAAMEHHPFPLMKYHLAQVREASTWIVSSSQAE</sequence>
<evidence type="ECO:0000256" key="3">
    <source>
        <dbReference type="ARBA" id="ARBA00023015"/>
    </source>
</evidence>
<keyword evidence="5" id="KW-0539">Nucleus</keyword>
<evidence type="ECO:0000256" key="5">
    <source>
        <dbReference type="ARBA" id="ARBA00023242"/>
    </source>
</evidence>
<dbReference type="Gene3D" id="4.10.240.10">
    <property type="entry name" value="Zn(2)-C6 fungal-type DNA-binding domain"/>
    <property type="match status" value="1"/>
</dbReference>
<keyword evidence="2" id="KW-0479">Metal-binding</keyword>
<dbReference type="InterPro" id="IPR007219">
    <property type="entry name" value="XnlR_reg_dom"/>
</dbReference>
<dbReference type="AlphaFoldDB" id="A0A6A4GK06"/>
<dbReference type="GO" id="GO:0005634">
    <property type="term" value="C:nucleus"/>
    <property type="evidence" value="ECO:0007669"/>
    <property type="project" value="UniProtKB-SubCell"/>
</dbReference>
<comment type="subcellular location">
    <subcellularLocation>
        <location evidence="1">Nucleus</location>
    </subcellularLocation>
</comment>
<dbReference type="GO" id="GO:0006351">
    <property type="term" value="P:DNA-templated transcription"/>
    <property type="evidence" value="ECO:0007669"/>
    <property type="project" value="InterPro"/>
</dbReference>
<dbReference type="CDD" id="cd00067">
    <property type="entry name" value="GAL4"/>
    <property type="match status" value="1"/>
</dbReference>
<feature type="domain" description="Zn(2)-C6 fungal-type" evidence="6">
    <location>
        <begin position="9"/>
        <end position="41"/>
    </location>
</feature>
<dbReference type="PROSITE" id="PS50048">
    <property type="entry name" value="ZN2_CY6_FUNGAL_2"/>
    <property type="match status" value="1"/>
</dbReference>
<dbReference type="Pfam" id="PF04082">
    <property type="entry name" value="Fungal_trans"/>
    <property type="match status" value="1"/>
</dbReference>